<dbReference type="InterPro" id="IPR017956">
    <property type="entry name" value="AT_hook_DNA-bd_motif"/>
</dbReference>
<name>A0A0G2EXB0_PHACM</name>
<keyword evidence="4" id="KW-1185">Reference proteome</keyword>
<dbReference type="AlphaFoldDB" id="A0A0G2EXB0"/>
<protein>
    <submittedName>
        <fullName evidence="3">Putative hmg-i hmg-y dna-binding conserved site</fullName>
    </submittedName>
</protein>
<gene>
    <name evidence="3" type="ORF">UCRPC4_g01412</name>
</gene>
<proteinExistence type="predicted"/>
<keyword evidence="3" id="KW-0238">DNA-binding</keyword>
<dbReference type="EMBL" id="LCWF01000034">
    <property type="protein sequence ID" value="KKY26721.1"/>
    <property type="molecule type" value="Genomic_DNA"/>
</dbReference>
<evidence type="ECO:0000313" key="4">
    <source>
        <dbReference type="Proteomes" id="UP000053317"/>
    </source>
</evidence>
<evidence type="ECO:0000256" key="1">
    <source>
        <dbReference type="SAM" id="MobiDB-lite"/>
    </source>
</evidence>
<feature type="domain" description="Hypervirulence associated protein TUDOR" evidence="2">
    <location>
        <begin position="9"/>
        <end position="71"/>
    </location>
</feature>
<feature type="region of interest" description="Disordered" evidence="1">
    <location>
        <begin position="1"/>
        <end position="178"/>
    </location>
</feature>
<dbReference type="PRINTS" id="PR00929">
    <property type="entry name" value="ATHOOK"/>
</dbReference>
<feature type="compositionally biased region" description="Basic and acidic residues" evidence="1">
    <location>
        <begin position="91"/>
        <end position="117"/>
    </location>
</feature>
<comment type="caution">
    <text evidence="3">The sequence shown here is derived from an EMBL/GenBank/DDBJ whole genome shotgun (WGS) entry which is preliminary data.</text>
</comment>
<dbReference type="Proteomes" id="UP000053317">
    <property type="component" value="Unassembled WGS sequence"/>
</dbReference>
<feature type="compositionally biased region" description="Basic and acidic residues" evidence="1">
    <location>
        <begin position="64"/>
        <end position="77"/>
    </location>
</feature>
<evidence type="ECO:0000259" key="2">
    <source>
        <dbReference type="Pfam" id="PF11160"/>
    </source>
</evidence>
<dbReference type="GO" id="GO:0003677">
    <property type="term" value="F:DNA binding"/>
    <property type="evidence" value="ECO:0007669"/>
    <property type="project" value="UniProtKB-KW"/>
</dbReference>
<reference evidence="3 4" key="2">
    <citation type="submission" date="2015-05" db="EMBL/GenBank/DDBJ databases">
        <authorList>
            <person name="Morales-Cruz A."/>
            <person name="Amrine K.C."/>
            <person name="Cantu D."/>
        </authorList>
    </citation>
    <scope>NUCLEOTIDE SEQUENCE [LARGE SCALE GENOMIC DNA]</scope>
    <source>
        <strain evidence="3">UCRPC4</strain>
    </source>
</reference>
<sequence length="178" mass="19243">MAGENIEKGDKVSWNWGSGHPGGEVAEKKTQGEVSIKSHRGNTIKKIAEPDNPAVHIARSGNDVVKKASELHVDKKGGGKGKSASPAPPPSKKENGENTKKRPHQDSKDKDQPAEKKSRGRPRKPEQPTNGTSASEQKEKKPRGRPKKGEGVTKAKKEKKPSKPRDTKGVSARTRSRA</sequence>
<evidence type="ECO:0000313" key="3">
    <source>
        <dbReference type="EMBL" id="KKY26721.1"/>
    </source>
</evidence>
<feature type="compositionally biased region" description="Basic and acidic residues" evidence="1">
    <location>
        <begin position="147"/>
        <end position="168"/>
    </location>
</feature>
<dbReference type="OrthoDB" id="2131339at2759"/>
<dbReference type="InterPro" id="IPR021331">
    <property type="entry name" value="Hva1_TUDOR"/>
</dbReference>
<reference evidence="3 4" key="1">
    <citation type="submission" date="2015-05" db="EMBL/GenBank/DDBJ databases">
        <title>Distinctive expansion of gene families associated with plant cell wall degradation and secondary metabolism in the genomes of grapevine trunk pathogens.</title>
        <authorList>
            <person name="Lawrence D.P."/>
            <person name="Travadon R."/>
            <person name="Rolshausen P.E."/>
            <person name="Baumgartner K."/>
        </authorList>
    </citation>
    <scope>NUCLEOTIDE SEQUENCE [LARGE SCALE GENOMIC DNA]</scope>
    <source>
        <strain evidence="3">UCRPC4</strain>
    </source>
</reference>
<dbReference type="Pfam" id="PF11160">
    <property type="entry name" value="Hva1_TUDOR"/>
    <property type="match status" value="1"/>
</dbReference>
<organism evidence="3 4">
    <name type="scientific">Phaeomoniella chlamydospora</name>
    <name type="common">Phaeoacremonium chlamydosporum</name>
    <dbReference type="NCBI Taxonomy" id="158046"/>
    <lineage>
        <taxon>Eukaryota</taxon>
        <taxon>Fungi</taxon>
        <taxon>Dikarya</taxon>
        <taxon>Ascomycota</taxon>
        <taxon>Pezizomycotina</taxon>
        <taxon>Eurotiomycetes</taxon>
        <taxon>Chaetothyriomycetidae</taxon>
        <taxon>Phaeomoniellales</taxon>
        <taxon>Phaeomoniellaceae</taxon>
        <taxon>Phaeomoniella</taxon>
    </lineage>
</organism>
<accession>A0A0G2EXB0</accession>
<feature type="compositionally biased region" description="Basic and acidic residues" evidence="1">
    <location>
        <begin position="1"/>
        <end position="11"/>
    </location>
</feature>